<sequence>MLLEAAHIDADPVAVIRQHQRLPQGQHGNWIPKTFCRICKQRDWQSAGSACPASVSQKEAKGRRQWAVSE</sequence>
<dbReference type="Proteomes" id="UP001156882">
    <property type="component" value="Unassembled WGS sequence"/>
</dbReference>
<protein>
    <submittedName>
        <fullName evidence="1">Uncharacterized protein</fullName>
    </submittedName>
</protein>
<keyword evidence="2" id="KW-1185">Reference proteome</keyword>
<gene>
    <name evidence="1" type="ORF">GCM10007874_53820</name>
</gene>
<accession>A0ABQ6CUG6</accession>
<dbReference type="EMBL" id="BSPC01000061">
    <property type="protein sequence ID" value="GLS22364.1"/>
    <property type="molecule type" value="Genomic_DNA"/>
</dbReference>
<evidence type="ECO:0000313" key="1">
    <source>
        <dbReference type="EMBL" id="GLS22364.1"/>
    </source>
</evidence>
<proteinExistence type="predicted"/>
<reference evidence="2" key="1">
    <citation type="journal article" date="2019" name="Int. J. Syst. Evol. Microbiol.">
        <title>The Global Catalogue of Microorganisms (GCM) 10K type strain sequencing project: providing services to taxonomists for standard genome sequencing and annotation.</title>
        <authorList>
            <consortium name="The Broad Institute Genomics Platform"/>
            <consortium name="The Broad Institute Genome Sequencing Center for Infectious Disease"/>
            <person name="Wu L."/>
            <person name="Ma J."/>
        </authorList>
    </citation>
    <scope>NUCLEOTIDE SEQUENCE [LARGE SCALE GENOMIC DNA]</scope>
    <source>
        <strain evidence="2">NBRC 101365</strain>
    </source>
</reference>
<comment type="caution">
    <text evidence="1">The sequence shown here is derived from an EMBL/GenBank/DDBJ whole genome shotgun (WGS) entry which is preliminary data.</text>
</comment>
<evidence type="ECO:0000313" key="2">
    <source>
        <dbReference type="Proteomes" id="UP001156882"/>
    </source>
</evidence>
<organism evidence="1 2">
    <name type="scientific">Labrys miyagiensis</name>
    <dbReference type="NCBI Taxonomy" id="346912"/>
    <lineage>
        <taxon>Bacteria</taxon>
        <taxon>Pseudomonadati</taxon>
        <taxon>Pseudomonadota</taxon>
        <taxon>Alphaproteobacteria</taxon>
        <taxon>Hyphomicrobiales</taxon>
        <taxon>Xanthobacteraceae</taxon>
        <taxon>Labrys</taxon>
    </lineage>
</organism>
<name>A0ABQ6CUG6_9HYPH</name>